<feature type="compositionally biased region" description="Polar residues" evidence="1">
    <location>
        <begin position="203"/>
        <end position="212"/>
    </location>
</feature>
<dbReference type="Proteomes" id="UP000016665">
    <property type="component" value="Chromosome 19"/>
</dbReference>
<dbReference type="GO" id="GO:0019722">
    <property type="term" value="P:calcium-mediated signaling"/>
    <property type="evidence" value="ECO:0007669"/>
    <property type="project" value="TreeGrafter"/>
</dbReference>
<reference evidence="2 3" key="1">
    <citation type="journal article" date="2012" name="Nature">
        <title>The genomic landscape of species divergence in Ficedula flycatchers.</title>
        <authorList>
            <person name="Ellegren H."/>
            <person name="Smeds L."/>
            <person name="Burri R."/>
            <person name="Olason P.I."/>
            <person name="Backstrom N."/>
            <person name="Kawakami T."/>
            <person name="Kunstner A."/>
            <person name="Makinen H."/>
            <person name="Nadachowska-Brzyska K."/>
            <person name="Qvarnstrom A."/>
            <person name="Uebbing S."/>
            <person name="Wolf J.B."/>
        </authorList>
    </citation>
    <scope>NUCLEOTIDE SEQUENCE [LARGE SCALE GENOMIC DNA]</scope>
</reference>
<dbReference type="GeneTree" id="ENSGT00390000006821"/>
<feature type="region of interest" description="Disordered" evidence="1">
    <location>
        <begin position="203"/>
        <end position="236"/>
    </location>
</feature>
<proteinExistence type="predicted"/>
<evidence type="ECO:0000313" key="2">
    <source>
        <dbReference type="Ensembl" id="ENSFALP00000017388.1"/>
    </source>
</evidence>
<gene>
    <name evidence="2" type="primary">LAT2</name>
</gene>
<dbReference type="GO" id="GO:0005886">
    <property type="term" value="C:plasma membrane"/>
    <property type="evidence" value="ECO:0007669"/>
    <property type="project" value="TreeGrafter"/>
</dbReference>
<organism evidence="2 3">
    <name type="scientific">Ficedula albicollis</name>
    <name type="common">Collared flycatcher</name>
    <name type="synonym">Muscicapa albicollis</name>
    <dbReference type="NCBI Taxonomy" id="59894"/>
    <lineage>
        <taxon>Eukaryota</taxon>
        <taxon>Metazoa</taxon>
        <taxon>Chordata</taxon>
        <taxon>Craniata</taxon>
        <taxon>Vertebrata</taxon>
        <taxon>Euteleostomi</taxon>
        <taxon>Archelosauria</taxon>
        <taxon>Archosauria</taxon>
        <taxon>Dinosauria</taxon>
        <taxon>Saurischia</taxon>
        <taxon>Theropoda</taxon>
        <taxon>Coelurosauria</taxon>
        <taxon>Aves</taxon>
        <taxon>Neognathae</taxon>
        <taxon>Neoaves</taxon>
        <taxon>Telluraves</taxon>
        <taxon>Australaves</taxon>
        <taxon>Passeriformes</taxon>
        <taxon>Muscicapidae</taxon>
        <taxon>Ficedula</taxon>
    </lineage>
</organism>
<dbReference type="AlphaFoldDB" id="A0A803V3T2"/>
<dbReference type="Ensembl" id="ENSFALT00000045185.1">
    <property type="protein sequence ID" value="ENSFALP00000017388.1"/>
    <property type="gene ID" value="ENSFALG00000023945.1"/>
</dbReference>
<keyword evidence="3" id="KW-1185">Reference proteome</keyword>
<dbReference type="PANTHER" id="PTHR15646">
    <property type="entry name" value="LINKER FOR ACTIVATION OF T-CELLS FAMILY MEMBER 2"/>
    <property type="match status" value="1"/>
</dbReference>
<protein>
    <submittedName>
        <fullName evidence="2">Linker for activation of T cells family member 2</fullName>
    </submittedName>
</protein>
<reference evidence="2" key="3">
    <citation type="submission" date="2025-09" db="UniProtKB">
        <authorList>
            <consortium name="Ensembl"/>
        </authorList>
    </citation>
    <scope>IDENTIFICATION</scope>
</reference>
<name>A0A803V3T2_FICAL</name>
<dbReference type="PANTHER" id="PTHR15646:SF5">
    <property type="entry name" value="LINKER FOR ACTIVATION OF T-CELLS FAMILY MEMBER 2"/>
    <property type="match status" value="1"/>
</dbReference>
<dbReference type="Pfam" id="PF15703">
    <property type="entry name" value="LAT2"/>
    <property type="match status" value="1"/>
</dbReference>
<reference evidence="2" key="2">
    <citation type="submission" date="2025-08" db="UniProtKB">
        <authorList>
            <consortium name="Ensembl"/>
        </authorList>
    </citation>
    <scope>IDENTIFICATION</scope>
</reference>
<evidence type="ECO:0000313" key="3">
    <source>
        <dbReference type="Proteomes" id="UP000016665"/>
    </source>
</evidence>
<feature type="compositionally biased region" description="Polar residues" evidence="1">
    <location>
        <begin position="172"/>
        <end position="184"/>
    </location>
</feature>
<dbReference type="GO" id="GO:0050853">
    <property type="term" value="P:B cell receptor signaling pathway"/>
    <property type="evidence" value="ECO:0007669"/>
    <property type="project" value="TreeGrafter"/>
</dbReference>
<dbReference type="InterPro" id="IPR031428">
    <property type="entry name" value="LAT2"/>
</dbReference>
<dbReference type="GO" id="GO:0042113">
    <property type="term" value="P:B cell activation"/>
    <property type="evidence" value="ECO:0007669"/>
    <property type="project" value="InterPro"/>
</dbReference>
<feature type="region of interest" description="Disordered" evidence="1">
    <location>
        <begin position="156"/>
        <end position="190"/>
    </location>
</feature>
<accession>A0A803V3T2</accession>
<evidence type="ECO:0000256" key="1">
    <source>
        <dbReference type="SAM" id="MobiDB-lite"/>
    </source>
</evidence>
<sequence>MSPHPVCPRADGIPSPCVPGCSGAMAQLELWAAAALMLLGAAVSLCIRCQLSPATKRGTQLNEQRSQLESQQRFEVIRSHTIATRRLESTKEPEDLPIARKATEELSASHHTGYGSRDESRYQNFLTESCLQEENPYVEPISLDHYYNCTRLFHPPRGSPPGKQEKDEDSYSYENVTIGASQGSDPDDAVDYENSMAIQTWKLQQGQAPQTESLDDEPDYINTCPVSGPALLSEQR</sequence>